<dbReference type="Gene3D" id="3.90.70.10">
    <property type="entry name" value="Cysteine proteinases"/>
    <property type="match status" value="1"/>
</dbReference>
<dbReference type="InterPro" id="IPR025660">
    <property type="entry name" value="Pept_his_AS"/>
</dbReference>
<dbReference type="SMART" id="SM00147">
    <property type="entry name" value="RasGEF"/>
    <property type="match status" value="1"/>
</dbReference>
<dbReference type="GO" id="GO:0007265">
    <property type="term" value="P:Ras protein signal transduction"/>
    <property type="evidence" value="ECO:0007669"/>
    <property type="project" value="TreeGrafter"/>
</dbReference>
<dbReference type="Gene3D" id="2.30.29.30">
    <property type="entry name" value="Pleckstrin-homology domain (PH domain)/Phosphotyrosine-binding domain (PTB)"/>
    <property type="match status" value="1"/>
</dbReference>
<dbReference type="GO" id="GO:0005085">
    <property type="term" value="F:guanyl-nucleotide exchange factor activity"/>
    <property type="evidence" value="ECO:0007669"/>
    <property type="project" value="UniProtKB-KW"/>
</dbReference>
<dbReference type="InterPro" id="IPR004296">
    <property type="entry name" value="DUF236"/>
</dbReference>
<dbReference type="Pfam" id="PF00112">
    <property type="entry name" value="Peptidase_C1"/>
    <property type="match status" value="1"/>
</dbReference>
<dbReference type="SUPFAM" id="SSF48366">
    <property type="entry name" value="Ras GEF"/>
    <property type="match status" value="1"/>
</dbReference>
<sequence length="1161" mass="130000">MLKPFAPTVLVLLLSLHYSTAAISAGGLKNPVKTLWQASKAEKKFVIDEYKDSKIASEAESLTGQELIDYVNSHQTLWKAERNKFDLYSNDVKYGLLGVNQVKLSVKDKKNLSPSRYFRMNIPESFDAREKWPECASLRNIRDQSSCGSCWAIAAVEAMSDRICIMSNGKAQVTLSAEDLLSCSAWKYWVSNGIVTGSNYTTHSGCQPYPFPPCEHHNNKTHYEPCKHDLYPTPKCEKKCSEDYGKSYKEDKYYGRSAYVVESNMRSIQKEILMMGPVEASFEVYTDFLNYAGGIYKHTAGAMSGMHAVKMLGWGVQQGVPYWLMANSWNTDWGEGGYFRILRGVDECGIESGIVAGQIRSNPQKFQDETVYVATSLNYLFKKEADNLHIKHVTSSIYNFDDVGRTDDGKGLARVPAQGGIAGTFDPNYQTMAGLGNDVFGADKEGVGGTGGGAAVANVPKAPTQGGIAGTYDPNYQTMAGLGNEVFGGDKGGGGTPVAAANAMPQPRAPTQGGIAGKHTPSQNLEHLKGVELTPHTRKITVFSSTAFFRQKEGRGEKNSVMSRLNVGGCRAEGKRELEVGQTFTAAYWIFWVQCSKNAPEQKTRWKPILWLYQKEYDPVTFDLLKVRPENIASQITLIDVPLFKAVTSQELLTGGWTKRNKHVDASNIVAFTDRFNSVCLWCQQEILSHEKVTKRAEVLEHFIKIAKHLYGLNNLNSTFAIVSALQSLSIYRLTKTWRLIGRTERGVFAKLQLLFDSESNWGHLRQHLNSLTLPCIPYLGLYLTDLNFIVAAHGTAKKDYTESEKIDRKKDDILYRISYFQKSSYGNLKYMECLQKYLQSFKFHEELTKFAEEDLFKLSLVRESDVHCPASSSPVAGFLRYPSLSRTLLAFSRLRSNLSAFEKSAQSLTPHLSSERRNRRVIVSDHRRARSLGADVNSGAVNLSFPFDADLVDLDVVAKAKVPSISFSNIENSTHHVNQWSSFPPLETSTPLRLTTKLSPKAPFSSFGRKNDADRLFLIDSDVDEDYKIPDFEGEVTVVVVRKWGSRPTMMKCSRKCYLELRSANLQQFCRRTVSIRCKSNRNAYYKKASKILKLGEGGWCIIHCVSSSEPSFEMHHPPSGRIYRYICKSSANAAEWYVRIRAAIQNALPRAPSNLITFD</sequence>
<evidence type="ECO:0000256" key="7">
    <source>
        <dbReference type="ARBA" id="ARBA00023157"/>
    </source>
</evidence>
<dbReference type="PANTHER" id="PTHR23113:SF368">
    <property type="entry name" value="CELL DIVISION CONTROL PROTEIN 25"/>
    <property type="match status" value="1"/>
</dbReference>
<keyword evidence="11" id="KW-1185">Reference proteome</keyword>
<keyword evidence="3 9" id="KW-0732">Signal</keyword>
<dbReference type="PROSITE" id="PS50009">
    <property type="entry name" value="RASGEF_CAT"/>
    <property type="match status" value="1"/>
</dbReference>
<proteinExistence type="predicted"/>
<evidence type="ECO:0000313" key="11">
    <source>
        <dbReference type="Proteomes" id="UP000887581"/>
    </source>
</evidence>
<keyword evidence="5" id="KW-0788">Thiol protease</keyword>
<dbReference type="PROSITE" id="PS00640">
    <property type="entry name" value="THIOL_PROTEASE_ASN"/>
    <property type="match status" value="1"/>
</dbReference>
<accession>A0A915Q7B8</accession>
<dbReference type="InterPro" id="IPR000169">
    <property type="entry name" value="Pept_cys_AS"/>
</dbReference>
<dbReference type="GO" id="GO:0008234">
    <property type="term" value="F:cysteine-type peptidase activity"/>
    <property type="evidence" value="ECO:0007669"/>
    <property type="project" value="UniProtKB-KW"/>
</dbReference>
<keyword evidence="1 8" id="KW-0344">Guanine-nucleotide releasing factor</keyword>
<reference evidence="12" key="1">
    <citation type="submission" date="2022-11" db="UniProtKB">
        <authorList>
            <consortium name="WormBaseParasite"/>
        </authorList>
    </citation>
    <scope>IDENTIFICATION</scope>
</reference>
<keyword evidence="2" id="KW-0645">Protease</keyword>
<evidence type="ECO:0000256" key="8">
    <source>
        <dbReference type="PROSITE-ProRule" id="PRU00168"/>
    </source>
</evidence>
<keyword evidence="4" id="KW-0378">Hydrolase</keyword>
<dbReference type="InterPro" id="IPR036964">
    <property type="entry name" value="RASGEF_cat_dom_sf"/>
</dbReference>
<dbReference type="InterPro" id="IPR038765">
    <property type="entry name" value="Papain-like_cys_pep_sf"/>
</dbReference>
<dbReference type="InterPro" id="IPR000668">
    <property type="entry name" value="Peptidase_C1A_C"/>
</dbReference>
<dbReference type="InterPro" id="IPR008937">
    <property type="entry name" value="Ras-like_GEF"/>
</dbReference>
<dbReference type="GO" id="GO:0005886">
    <property type="term" value="C:plasma membrane"/>
    <property type="evidence" value="ECO:0007669"/>
    <property type="project" value="TreeGrafter"/>
</dbReference>
<dbReference type="AlphaFoldDB" id="A0A915Q7B8"/>
<evidence type="ECO:0000313" key="12">
    <source>
        <dbReference type="WBParaSite" id="sdigi.contig8.g983.t1"/>
    </source>
</evidence>
<dbReference type="CDD" id="cd00155">
    <property type="entry name" value="RasGEF"/>
    <property type="match status" value="1"/>
</dbReference>
<evidence type="ECO:0000256" key="1">
    <source>
        <dbReference type="ARBA" id="ARBA00022658"/>
    </source>
</evidence>
<dbReference type="PANTHER" id="PTHR23113">
    <property type="entry name" value="GUANINE NUCLEOTIDE EXCHANGE FACTOR"/>
    <property type="match status" value="1"/>
</dbReference>
<dbReference type="Gene3D" id="1.10.840.10">
    <property type="entry name" value="Ras guanine-nucleotide exchange factors catalytic domain"/>
    <property type="match status" value="1"/>
</dbReference>
<dbReference type="InterPro" id="IPR023578">
    <property type="entry name" value="Ras_GEF_dom_sf"/>
</dbReference>
<keyword evidence="6" id="KW-0865">Zymogen</keyword>
<dbReference type="InterPro" id="IPR001895">
    <property type="entry name" value="RASGEF_cat_dom"/>
</dbReference>
<dbReference type="GO" id="GO:0006508">
    <property type="term" value="P:proteolysis"/>
    <property type="evidence" value="ECO:0007669"/>
    <property type="project" value="UniProtKB-KW"/>
</dbReference>
<dbReference type="InterPro" id="IPR011993">
    <property type="entry name" value="PH-like_dom_sf"/>
</dbReference>
<dbReference type="SUPFAM" id="SSF54001">
    <property type="entry name" value="Cysteine proteinases"/>
    <property type="match status" value="1"/>
</dbReference>
<feature type="chain" id="PRO_5037087739" evidence="9">
    <location>
        <begin position="22"/>
        <end position="1161"/>
    </location>
</feature>
<feature type="signal peptide" evidence="9">
    <location>
        <begin position="1"/>
        <end position="21"/>
    </location>
</feature>
<dbReference type="PROSITE" id="PS00139">
    <property type="entry name" value="THIOL_PROTEASE_CYS"/>
    <property type="match status" value="1"/>
</dbReference>
<evidence type="ECO:0000256" key="4">
    <source>
        <dbReference type="ARBA" id="ARBA00022801"/>
    </source>
</evidence>
<dbReference type="InterPro" id="IPR025661">
    <property type="entry name" value="Pept_asp_AS"/>
</dbReference>
<dbReference type="PRINTS" id="PR00705">
    <property type="entry name" value="PAPAIN"/>
</dbReference>
<name>A0A915Q7B8_9BILA</name>
<dbReference type="WBParaSite" id="sdigi.contig8.g983.t1">
    <property type="protein sequence ID" value="sdigi.contig8.g983.t1"/>
    <property type="gene ID" value="sdigi.contig8.g983"/>
</dbReference>
<evidence type="ECO:0000259" key="10">
    <source>
        <dbReference type="PROSITE" id="PS50009"/>
    </source>
</evidence>
<evidence type="ECO:0000256" key="6">
    <source>
        <dbReference type="ARBA" id="ARBA00023145"/>
    </source>
</evidence>
<dbReference type="Pfam" id="PF03057">
    <property type="entry name" value="DUF236"/>
    <property type="match status" value="2"/>
</dbReference>
<keyword evidence="7" id="KW-1015">Disulfide bond</keyword>
<dbReference type="SMART" id="SM00645">
    <property type="entry name" value="Pept_C1"/>
    <property type="match status" value="1"/>
</dbReference>
<dbReference type="Proteomes" id="UP000887581">
    <property type="component" value="Unplaced"/>
</dbReference>
<evidence type="ECO:0000256" key="2">
    <source>
        <dbReference type="ARBA" id="ARBA00022670"/>
    </source>
</evidence>
<feature type="domain" description="Ras-GEF" evidence="10">
    <location>
        <begin position="628"/>
        <end position="855"/>
    </location>
</feature>
<dbReference type="PROSITE" id="PS00639">
    <property type="entry name" value="THIOL_PROTEASE_HIS"/>
    <property type="match status" value="1"/>
</dbReference>
<dbReference type="FunFam" id="3.90.70.10:FF:000031">
    <property type="entry name" value="Cathepsin B"/>
    <property type="match status" value="1"/>
</dbReference>
<dbReference type="CDD" id="cd02620">
    <property type="entry name" value="Peptidase_C1A_CathepsinB"/>
    <property type="match status" value="1"/>
</dbReference>
<protein>
    <submittedName>
        <fullName evidence="12">Ras-GEF domain-containing protein</fullName>
    </submittedName>
</protein>
<dbReference type="Pfam" id="PF00617">
    <property type="entry name" value="RasGEF"/>
    <property type="match status" value="1"/>
</dbReference>
<evidence type="ECO:0000256" key="3">
    <source>
        <dbReference type="ARBA" id="ARBA00022729"/>
    </source>
</evidence>
<evidence type="ECO:0000256" key="5">
    <source>
        <dbReference type="ARBA" id="ARBA00022807"/>
    </source>
</evidence>
<evidence type="ECO:0000256" key="9">
    <source>
        <dbReference type="SAM" id="SignalP"/>
    </source>
</evidence>
<organism evidence="11 12">
    <name type="scientific">Setaria digitata</name>
    <dbReference type="NCBI Taxonomy" id="48799"/>
    <lineage>
        <taxon>Eukaryota</taxon>
        <taxon>Metazoa</taxon>
        <taxon>Ecdysozoa</taxon>
        <taxon>Nematoda</taxon>
        <taxon>Chromadorea</taxon>
        <taxon>Rhabditida</taxon>
        <taxon>Spirurina</taxon>
        <taxon>Spiruromorpha</taxon>
        <taxon>Filarioidea</taxon>
        <taxon>Setariidae</taxon>
        <taxon>Setaria</taxon>
    </lineage>
</organism>